<accession>A0A1L7U611</accession>
<reference evidence="4" key="1">
    <citation type="journal article" date="2016" name="Genome Biol. Evol.">
        <title>Comparative 'omics' of the Fusarium fujikuroi species complex highlights differences in genetic potential and metabolite synthesis.</title>
        <authorList>
            <person name="Niehaus E.-M."/>
            <person name="Muensterkoetter M."/>
            <person name="Proctor R.H."/>
            <person name="Brown D.W."/>
            <person name="Sharon A."/>
            <person name="Idan Y."/>
            <person name="Oren-Young L."/>
            <person name="Sieber C.M."/>
            <person name="Novak O."/>
            <person name="Pencik A."/>
            <person name="Tarkowska D."/>
            <person name="Hromadova K."/>
            <person name="Freeman S."/>
            <person name="Maymon M."/>
            <person name="Elazar M."/>
            <person name="Youssef S.A."/>
            <person name="El-Shabrawy E.S.M."/>
            <person name="Shalaby A.B.A."/>
            <person name="Houterman P."/>
            <person name="Brock N.L."/>
            <person name="Burkhardt I."/>
            <person name="Tsavkelova E.A."/>
            <person name="Dickschat J.S."/>
            <person name="Galuszka P."/>
            <person name="Gueldener U."/>
            <person name="Tudzynski B."/>
        </authorList>
    </citation>
    <scope>NUCLEOTIDE SEQUENCE [LARGE SCALE GENOMIC DNA]</scope>
    <source>
        <strain evidence="4">MRC7560</strain>
    </source>
</reference>
<dbReference type="InterPro" id="IPR000772">
    <property type="entry name" value="Ricin_B_lectin"/>
</dbReference>
<protein>
    <recommendedName>
        <fullName evidence="2">Ricin B lectin domain-containing protein</fullName>
    </recommendedName>
</protein>
<dbReference type="PANTHER" id="PTHR23159:SF60">
    <property type="entry name" value="SPINDLE ASSEMBLY ABNORMAL PROTEIN 4"/>
    <property type="match status" value="1"/>
</dbReference>
<name>A0A1L7U611_FUSMA</name>
<dbReference type="Gene3D" id="2.80.10.50">
    <property type="match status" value="1"/>
</dbReference>
<evidence type="ECO:0000259" key="2">
    <source>
        <dbReference type="Pfam" id="PF14200"/>
    </source>
</evidence>
<evidence type="ECO:0000256" key="1">
    <source>
        <dbReference type="SAM" id="Coils"/>
    </source>
</evidence>
<dbReference type="Gene3D" id="1.10.287.1490">
    <property type="match status" value="1"/>
</dbReference>
<dbReference type="AlphaFoldDB" id="A0A1L7U611"/>
<proteinExistence type="predicted"/>
<feature type="domain" description="Ricin B lectin" evidence="2">
    <location>
        <begin position="583"/>
        <end position="677"/>
    </location>
</feature>
<keyword evidence="1" id="KW-0175">Coiled coil</keyword>
<comment type="caution">
    <text evidence="3">The sequence shown here is derived from an EMBL/GenBank/DDBJ whole genome shotgun (WGS) entry which is preliminary data.</text>
</comment>
<dbReference type="Pfam" id="PF14200">
    <property type="entry name" value="RicinB_lectin_2"/>
    <property type="match status" value="1"/>
</dbReference>
<dbReference type="RefSeq" id="XP_041689773.1">
    <property type="nucleotide sequence ID" value="XM_041824276.1"/>
</dbReference>
<dbReference type="SUPFAM" id="SSF50370">
    <property type="entry name" value="Ricin B-like lectins"/>
    <property type="match status" value="1"/>
</dbReference>
<dbReference type="CDD" id="cd00161">
    <property type="entry name" value="beta-trefoil_Ricin-like"/>
    <property type="match status" value="1"/>
</dbReference>
<dbReference type="GeneID" id="65083092"/>
<evidence type="ECO:0000313" key="4">
    <source>
        <dbReference type="Proteomes" id="UP000184255"/>
    </source>
</evidence>
<dbReference type="InterPro" id="IPR035992">
    <property type="entry name" value="Ricin_B-like_lectins"/>
</dbReference>
<keyword evidence="4" id="KW-1185">Reference proteome</keyword>
<feature type="coiled-coil region" evidence="1">
    <location>
        <begin position="402"/>
        <end position="541"/>
    </location>
</feature>
<dbReference type="Proteomes" id="UP000184255">
    <property type="component" value="Unassembled WGS sequence"/>
</dbReference>
<sequence>MFIYQGKFNWGQWAQDETAVIILPSRPIRTGDIVWVLSQWTKGHPGLQTEKLNLAQRLPVHQVSKTKKGDDNFTPEPVYFNWEMTSSDGYEKLHLVISRDGDKSEMEFNRIWQPEGEWLRECGRLWLGKINWTTLATNEFCLFIVPQGFGEGRPVHAMWQWTKDSDGKEKVSNFHSSQQKIASHDDNGVWFSFYAGYEVTCNWNKKTDVLTVHMKGQEADGDLGEYKLLAVTNPHTHEWDAPLPPPQNAELQVRLPQPGPSLPRVLEPLPFPIGIIENLKHAVAYADQAGYLVNYAHERFNQLDTNFHLRGEVIEERNAAIAELKREVKKLGDDITVEKAKVSDLTKRLDEARATYEAKLKDKDEEIKKDEDQIKKDKGHDIDDHKTIDRLAAQLEYERASKAEVQKNLDQTKTALAAAEASLATASATIASLTTRVASLEAELEVEKKDIDKLQKETKDKTAIISQLEKNNADLQSKLNGALQDVRNKQDQINAKDSTIRDQSTRIDNLTKESNAKSITINNLQSQINNLQQQIRNLQSIPIFKFKCNIKCQAPSNREIAVDLTDGGGSGTPVQCYSLVNNNNQTWDIYSIGGRNNVVIIKNTRNNYVLWSAGRNQKARCDPGRDTSDQAAQWELEGTTVDSINNNTVFKIRNLKDGMYLDLRQGDTSNYTPFMTWDGNNGSNQKFKISKH</sequence>
<feature type="coiled-coil region" evidence="1">
    <location>
        <begin position="314"/>
        <end position="373"/>
    </location>
</feature>
<gene>
    <name evidence="3" type="ORF">FMAN_03821</name>
</gene>
<evidence type="ECO:0000313" key="3">
    <source>
        <dbReference type="EMBL" id="CVL06208.1"/>
    </source>
</evidence>
<organism evidence="3 4">
    <name type="scientific">Fusarium mangiferae</name>
    <name type="common">Mango malformation disease fungus</name>
    <dbReference type="NCBI Taxonomy" id="192010"/>
    <lineage>
        <taxon>Eukaryota</taxon>
        <taxon>Fungi</taxon>
        <taxon>Dikarya</taxon>
        <taxon>Ascomycota</taxon>
        <taxon>Pezizomycotina</taxon>
        <taxon>Sordariomycetes</taxon>
        <taxon>Hypocreomycetidae</taxon>
        <taxon>Hypocreales</taxon>
        <taxon>Nectriaceae</taxon>
        <taxon>Fusarium</taxon>
        <taxon>Fusarium fujikuroi species complex</taxon>
    </lineage>
</organism>
<dbReference type="PROSITE" id="PS50231">
    <property type="entry name" value="RICIN_B_LECTIN"/>
    <property type="match status" value="1"/>
</dbReference>
<dbReference type="EMBL" id="FCQH01000017">
    <property type="protein sequence ID" value="CVL06208.1"/>
    <property type="molecule type" value="Genomic_DNA"/>
</dbReference>
<dbReference type="VEuPathDB" id="FungiDB:FMAN_03821"/>
<dbReference type="PANTHER" id="PTHR23159">
    <property type="entry name" value="CENTROSOMAL PROTEIN 2"/>
    <property type="match status" value="1"/>
</dbReference>